<evidence type="ECO:0000313" key="1">
    <source>
        <dbReference type="EMBL" id="APZ90679.1"/>
    </source>
</evidence>
<dbReference type="EMBL" id="CP017641">
    <property type="protein sequence ID" value="APZ90679.1"/>
    <property type="molecule type" value="Genomic_DNA"/>
</dbReference>
<protein>
    <submittedName>
        <fullName evidence="1">Uncharacterized protein</fullName>
    </submittedName>
</protein>
<evidence type="ECO:0000313" key="2">
    <source>
        <dbReference type="Proteomes" id="UP000187735"/>
    </source>
</evidence>
<accession>A0A1P8W9F9</accession>
<proteinExistence type="predicted"/>
<gene>
    <name evidence="1" type="ORF">Fuma_00260</name>
</gene>
<keyword evidence="2" id="KW-1185">Reference proteome</keyword>
<reference evidence="1 2" key="1">
    <citation type="journal article" date="2016" name="Front. Microbiol.">
        <title>Fuerstia marisgermanicae gen. nov., sp. nov., an Unusual Member of the Phylum Planctomycetes from the German Wadden Sea.</title>
        <authorList>
            <person name="Kohn T."/>
            <person name="Heuer A."/>
            <person name="Jogler M."/>
            <person name="Vollmers J."/>
            <person name="Boedeker C."/>
            <person name="Bunk B."/>
            <person name="Rast P."/>
            <person name="Borchert D."/>
            <person name="Glockner I."/>
            <person name="Freese H.M."/>
            <person name="Klenk H.P."/>
            <person name="Overmann J."/>
            <person name="Kaster A.K."/>
            <person name="Rohde M."/>
            <person name="Wiegand S."/>
            <person name="Jogler C."/>
        </authorList>
    </citation>
    <scope>NUCLEOTIDE SEQUENCE [LARGE SCALE GENOMIC DNA]</scope>
    <source>
        <strain evidence="1 2">NH11</strain>
    </source>
</reference>
<dbReference type="STRING" id="1891926.Fuma_00260"/>
<dbReference type="AlphaFoldDB" id="A0A1P8W9F9"/>
<dbReference type="Proteomes" id="UP000187735">
    <property type="component" value="Chromosome"/>
</dbReference>
<dbReference type="KEGG" id="fmr:Fuma_00260"/>
<name>A0A1P8W9F9_9PLAN</name>
<organism evidence="1 2">
    <name type="scientific">Fuerstiella marisgermanici</name>
    <dbReference type="NCBI Taxonomy" id="1891926"/>
    <lineage>
        <taxon>Bacteria</taxon>
        <taxon>Pseudomonadati</taxon>
        <taxon>Planctomycetota</taxon>
        <taxon>Planctomycetia</taxon>
        <taxon>Planctomycetales</taxon>
        <taxon>Planctomycetaceae</taxon>
        <taxon>Fuerstiella</taxon>
    </lineage>
</organism>
<sequence length="53" mass="5630">MAQVFAICETPARTFACDKASISHTIANQDLSCWDTRYTTSAAGLVSAFGTSL</sequence>